<evidence type="ECO:0000259" key="1">
    <source>
        <dbReference type="PROSITE" id="PS51462"/>
    </source>
</evidence>
<accession>A0ABU9DG41</accession>
<gene>
    <name evidence="2" type="ORF">WMW72_07900</name>
</gene>
<dbReference type="PANTHER" id="PTHR43736:SF4">
    <property type="entry name" value="SLR1690 PROTEIN"/>
    <property type="match status" value="1"/>
</dbReference>
<dbReference type="Pfam" id="PF00293">
    <property type="entry name" value="NUDIX"/>
    <property type="match status" value="1"/>
</dbReference>
<dbReference type="InterPro" id="IPR015797">
    <property type="entry name" value="NUDIX_hydrolase-like_dom_sf"/>
</dbReference>
<dbReference type="PANTHER" id="PTHR43736">
    <property type="entry name" value="ADP-RIBOSE PYROPHOSPHATASE"/>
    <property type="match status" value="1"/>
</dbReference>
<keyword evidence="3" id="KW-1185">Reference proteome</keyword>
<dbReference type="Gene3D" id="1.10.10.10">
    <property type="entry name" value="Winged helix-like DNA-binding domain superfamily/Winged helix DNA-binding domain"/>
    <property type="match status" value="1"/>
</dbReference>
<sequence>MTENPLRDQNGLTEPEFLQIYDASQYERPSVTVDMLIFTVTNKEQNNYRKLPEKALQLLLIKRGEHPYLGQWALPGGFVSMRESLDEAARRELHSETNIDNVYMEQLFAWGESNRDPRTRVISCSYMALADRTSMDVRAGDDAADAAWWEVAYSIIQEKRTMTEQGCDLERLVTMELRHGEEVLSATVRVTESMNGSVTQVRREIIEADGIAFDHAKMIEYAIERLRNKIEYTDIAFHLMPPLFTLSELQQVYEVILGKELLAAAFRRKIADVVAETNESTKDAGHRPSKLYRYKPRWERTW</sequence>
<dbReference type="SUPFAM" id="SSF46785">
    <property type="entry name" value="Winged helix' DNA-binding domain"/>
    <property type="match status" value="1"/>
</dbReference>
<feature type="domain" description="Nudix hydrolase" evidence="1">
    <location>
        <begin position="28"/>
        <end position="174"/>
    </location>
</feature>
<dbReference type="InterPro" id="IPR054105">
    <property type="entry name" value="WHD_NrtR"/>
</dbReference>
<dbReference type="InterPro" id="IPR000086">
    <property type="entry name" value="NUDIX_hydrolase_dom"/>
</dbReference>
<dbReference type="Pfam" id="PF21906">
    <property type="entry name" value="WHD_NrtR"/>
    <property type="match status" value="1"/>
</dbReference>
<dbReference type="EMBL" id="JBBPCC010000003">
    <property type="protein sequence ID" value="MEK8127838.1"/>
    <property type="molecule type" value="Genomic_DNA"/>
</dbReference>
<dbReference type="PROSITE" id="PS51462">
    <property type="entry name" value="NUDIX"/>
    <property type="match status" value="1"/>
</dbReference>
<dbReference type="RefSeq" id="WP_341414884.1">
    <property type="nucleotide sequence ID" value="NZ_JBBPCC010000003.1"/>
</dbReference>
<evidence type="ECO:0000313" key="3">
    <source>
        <dbReference type="Proteomes" id="UP001469365"/>
    </source>
</evidence>
<dbReference type="Proteomes" id="UP001469365">
    <property type="component" value="Unassembled WGS sequence"/>
</dbReference>
<name>A0ABU9DG41_9BACL</name>
<dbReference type="InterPro" id="IPR036390">
    <property type="entry name" value="WH_DNA-bd_sf"/>
</dbReference>
<dbReference type="CDD" id="cd18873">
    <property type="entry name" value="NUDIX_NadM_like"/>
    <property type="match status" value="1"/>
</dbReference>
<organism evidence="2 3">
    <name type="scientific">Paenibacillus filicis</name>
    <dbReference type="NCBI Taxonomy" id="669464"/>
    <lineage>
        <taxon>Bacteria</taxon>
        <taxon>Bacillati</taxon>
        <taxon>Bacillota</taxon>
        <taxon>Bacilli</taxon>
        <taxon>Bacillales</taxon>
        <taxon>Paenibacillaceae</taxon>
        <taxon>Paenibacillus</taxon>
    </lineage>
</organism>
<comment type="caution">
    <text evidence="2">The sequence shown here is derived from an EMBL/GenBank/DDBJ whole genome shotgun (WGS) entry which is preliminary data.</text>
</comment>
<protein>
    <submittedName>
        <fullName evidence="2">NUDIX domain-containing protein</fullName>
    </submittedName>
</protein>
<dbReference type="SUPFAM" id="SSF55811">
    <property type="entry name" value="Nudix"/>
    <property type="match status" value="1"/>
</dbReference>
<dbReference type="InterPro" id="IPR036388">
    <property type="entry name" value="WH-like_DNA-bd_sf"/>
</dbReference>
<evidence type="ECO:0000313" key="2">
    <source>
        <dbReference type="EMBL" id="MEK8127838.1"/>
    </source>
</evidence>
<reference evidence="2 3" key="1">
    <citation type="submission" date="2024-04" db="EMBL/GenBank/DDBJ databases">
        <title>draft genome sequnece of Paenibacillus filicis.</title>
        <authorList>
            <person name="Kim D.-U."/>
        </authorList>
    </citation>
    <scope>NUCLEOTIDE SEQUENCE [LARGE SCALE GENOMIC DNA]</scope>
    <source>
        <strain evidence="2 3">KACC14197</strain>
    </source>
</reference>
<proteinExistence type="predicted"/>
<dbReference type="Gene3D" id="3.90.79.10">
    <property type="entry name" value="Nucleoside Triphosphate Pyrophosphohydrolase"/>
    <property type="match status" value="1"/>
</dbReference>